<name>A0A8J5GI82_ZINOF</name>
<dbReference type="AlphaFoldDB" id="A0A8J5GI82"/>
<feature type="domain" description="RanBP2-type" evidence="5">
    <location>
        <begin position="193"/>
        <end position="219"/>
    </location>
</feature>
<dbReference type="InterPro" id="IPR036443">
    <property type="entry name" value="Znf_RanBP2_sf"/>
</dbReference>
<evidence type="ECO:0000259" key="5">
    <source>
        <dbReference type="SMART" id="SM00547"/>
    </source>
</evidence>
<keyword evidence="2" id="KW-0863">Zinc-finger</keyword>
<keyword evidence="3" id="KW-0862">Zinc</keyword>
<proteinExistence type="predicted"/>
<dbReference type="PANTHER" id="PTHR12999">
    <property type="entry name" value="ZINC FINGER RAN-BINDING DOMAIN-CONTAINING PROTEIN 2 ZRANB2-RELATED"/>
    <property type="match status" value="1"/>
</dbReference>
<evidence type="ECO:0000256" key="4">
    <source>
        <dbReference type="SAM" id="MobiDB-lite"/>
    </source>
</evidence>
<reference evidence="6 7" key="1">
    <citation type="submission" date="2020-08" db="EMBL/GenBank/DDBJ databases">
        <title>Plant Genome Project.</title>
        <authorList>
            <person name="Zhang R.-G."/>
        </authorList>
    </citation>
    <scope>NUCLEOTIDE SEQUENCE [LARGE SCALE GENOMIC DNA]</scope>
    <source>
        <tissue evidence="6">Rhizome</tissue>
    </source>
</reference>
<evidence type="ECO:0000313" key="7">
    <source>
        <dbReference type="Proteomes" id="UP000734854"/>
    </source>
</evidence>
<protein>
    <recommendedName>
        <fullName evidence="5">RanBP2-type domain-containing protein</fullName>
    </recommendedName>
</protein>
<keyword evidence="1" id="KW-0479">Metal-binding</keyword>
<keyword evidence="7" id="KW-1185">Reference proteome</keyword>
<accession>A0A8J5GI82</accession>
<evidence type="ECO:0000313" key="6">
    <source>
        <dbReference type="EMBL" id="KAG6507042.1"/>
    </source>
</evidence>
<evidence type="ECO:0000256" key="3">
    <source>
        <dbReference type="ARBA" id="ARBA00022833"/>
    </source>
</evidence>
<dbReference type="SUPFAM" id="SSF90209">
    <property type="entry name" value="Ran binding protein zinc finger-like"/>
    <property type="match status" value="2"/>
</dbReference>
<comment type="caution">
    <text evidence="6">The sequence shown here is derived from an EMBL/GenBank/DDBJ whole genome shotgun (WGS) entry which is preliminary data.</text>
</comment>
<sequence>MASAKVDDRGLGSKRSRSEGFRRDGDWTCPQCGNVNFSFRTACNRGSCGAARPSASPGPRTGPVPYLGSFDRPLPNYYGGMGVPPATPFGVSGGYGSPLPPFHGMRYDYGPPSGAPGPYSLMSPYGPSGPLRGYGYGPGPIMDRYGHPIMDRYGYGYRGSPMPMPVPDSTSGELLDNSASRKRRGGPDGLFEGDWVCPKCENVNFAFRTTCNMKKCGAPRPASVSSFTLVILHYHRRHNVWRVTEPAGRIKLMLLKAAGLVTSATISTTHSATCATGRDVEVRNPHSANNYRNKYLPPCTVYAT</sequence>
<dbReference type="Proteomes" id="UP000734854">
    <property type="component" value="Unassembled WGS sequence"/>
</dbReference>
<gene>
    <name evidence="6" type="ORF">ZIOFF_032382</name>
</gene>
<organism evidence="6 7">
    <name type="scientific">Zingiber officinale</name>
    <name type="common">Ginger</name>
    <name type="synonym">Amomum zingiber</name>
    <dbReference type="NCBI Taxonomy" id="94328"/>
    <lineage>
        <taxon>Eukaryota</taxon>
        <taxon>Viridiplantae</taxon>
        <taxon>Streptophyta</taxon>
        <taxon>Embryophyta</taxon>
        <taxon>Tracheophyta</taxon>
        <taxon>Spermatophyta</taxon>
        <taxon>Magnoliopsida</taxon>
        <taxon>Liliopsida</taxon>
        <taxon>Zingiberales</taxon>
        <taxon>Zingiberaceae</taxon>
        <taxon>Zingiber</taxon>
    </lineage>
</organism>
<evidence type="ECO:0000256" key="2">
    <source>
        <dbReference type="ARBA" id="ARBA00022771"/>
    </source>
</evidence>
<dbReference type="GO" id="GO:0008270">
    <property type="term" value="F:zinc ion binding"/>
    <property type="evidence" value="ECO:0007669"/>
    <property type="project" value="UniProtKB-KW"/>
</dbReference>
<evidence type="ECO:0000256" key="1">
    <source>
        <dbReference type="ARBA" id="ARBA00022723"/>
    </source>
</evidence>
<dbReference type="Pfam" id="PF00641">
    <property type="entry name" value="Zn_ribbon_RanBP"/>
    <property type="match status" value="2"/>
</dbReference>
<dbReference type="Gene3D" id="4.10.1060.10">
    <property type="entry name" value="Zinc finger, RanBP2-type"/>
    <property type="match status" value="2"/>
</dbReference>
<dbReference type="SMART" id="SM00547">
    <property type="entry name" value="ZnF_RBZ"/>
    <property type="match status" value="2"/>
</dbReference>
<feature type="domain" description="RanBP2-type" evidence="5">
    <location>
        <begin position="25"/>
        <end position="51"/>
    </location>
</feature>
<dbReference type="EMBL" id="JACMSC010000009">
    <property type="protein sequence ID" value="KAG6507042.1"/>
    <property type="molecule type" value="Genomic_DNA"/>
</dbReference>
<dbReference type="InterPro" id="IPR001876">
    <property type="entry name" value="Znf_RanBP2"/>
</dbReference>
<feature type="region of interest" description="Disordered" evidence="4">
    <location>
        <begin position="1"/>
        <end position="25"/>
    </location>
</feature>
<dbReference type="PANTHER" id="PTHR12999:SF17">
    <property type="entry name" value="ZINC FINGER RAN-BINDING DOMAIN-CONTAINING PROTEIN 2"/>
    <property type="match status" value="1"/>
</dbReference>